<dbReference type="STRING" id="1293890.TALK_12445"/>
<dbReference type="InterPro" id="IPR003615">
    <property type="entry name" value="HNH_nuc"/>
</dbReference>
<dbReference type="EMBL" id="JFKB01000008">
    <property type="protein sequence ID" value="OSQ47364.1"/>
    <property type="molecule type" value="Genomic_DNA"/>
</dbReference>
<dbReference type="OrthoDB" id="7220022at2"/>
<gene>
    <name evidence="1" type="ORF">TALK_12445</name>
</gene>
<sequence length="319" mass="36580">MTKVGDLDGGLTAAKADWLPGTTWIGFTPTGKGVSAIPQCESTIQRQFSHGWIIEYITETFHNPNVGYEDDPDYVKTLARHEKLKGRLIAVHKLRYTSRPLKSIIGEDEYKHLQDMWDQDGQRRRWSVAFPIVGTYRISGTPKAKDVLDEPTYRRLFARSSATLRAINDDERALFEGLELEHQDAPNAHVAIDDEIQLAEKSDIDRTSIHLIERDLTDRALEGFPIERRIKLRKRAAWIADSFVRSRRSQGTLLCDQCGFDPRSIFPNIKLKARALLDVHHKNPIAEGIRYTSHKDFTLLCPTCHRVEHVKLKLKKFDN</sequence>
<dbReference type="AlphaFoldDB" id="A0A1Y2L9Z2"/>
<accession>A0A1Y2L9Z2</accession>
<dbReference type="Proteomes" id="UP000193396">
    <property type="component" value="Unassembled WGS sequence"/>
</dbReference>
<dbReference type="RefSeq" id="WP_085619334.1">
    <property type="nucleotide sequence ID" value="NZ_JFKB01000008.1"/>
</dbReference>
<organism evidence="1 2">
    <name type="scientific">Thalassospira alkalitolerans</name>
    <dbReference type="NCBI Taxonomy" id="1293890"/>
    <lineage>
        <taxon>Bacteria</taxon>
        <taxon>Pseudomonadati</taxon>
        <taxon>Pseudomonadota</taxon>
        <taxon>Alphaproteobacteria</taxon>
        <taxon>Rhodospirillales</taxon>
        <taxon>Thalassospiraceae</taxon>
        <taxon>Thalassospira</taxon>
    </lineage>
</organism>
<name>A0A1Y2L9Z2_9PROT</name>
<keyword evidence="2" id="KW-1185">Reference proteome</keyword>
<comment type="caution">
    <text evidence="1">The sequence shown here is derived from an EMBL/GenBank/DDBJ whole genome shotgun (WGS) entry which is preliminary data.</text>
</comment>
<dbReference type="CDD" id="cd00085">
    <property type="entry name" value="HNHc"/>
    <property type="match status" value="1"/>
</dbReference>
<protein>
    <submittedName>
        <fullName evidence="1">Uncharacterized protein</fullName>
    </submittedName>
</protein>
<reference evidence="1 2" key="1">
    <citation type="submission" date="2014-03" db="EMBL/GenBank/DDBJ databases">
        <title>The draft genome sequence of Thalassospira alkalitolerans JCM 18968.</title>
        <authorList>
            <person name="Lai Q."/>
            <person name="Shao Z."/>
        </authorList>
    </citation>
    <scope>NUCLEOTIDE SEQUENCE [LARGE SCALE GENOMIC DNA]</scope>
    <source>
        <strain evidence="1 2">JCM 18968</strain>
    </source>
</reference>
<proteinExistence type="predicted"/>
<evidence type="ECO:0000313" key="2">
    <source>
        <dbReference type="Proteomes" id="UP000193396"/>
    </source>
</evidence>
<evidence type="ECO:0000313" key="1">
    <source>
        <dbReference type="EMBL" id="OSQ47364.1"/>
    </source>
</evidence>